<sequence length="82" mass="9161">MAMRKRFQLFVLLLVILAVVHSPSCRVAEASRPMFVNHPGYSKTFASLGVECKCCDGEGGECTSTWEGSCSKFKCLPWKYVH</sequence>
<name>A0ACC0Z7Y7_9ROSI</name>
<dbReference type="EMBL" id="CM047738">
    <property type="protein sequence ID" value="KAJ0046429.1"/>
    <property type="molecule type" value="Genomic_DNA"/>
</dbReference>
<accession>A0ACC0Z7Y7</accession>
<protein>
    <submittedName>
        <fullName evidence="1">Uncharacterized protein</fullName>
    </submittedName>
</protein>
<proteinExistence type="predicted"/>
<evidence type="ECO:0000313" key="2">
    <source>
        <dbReference type="Proteomes" id="UP001163603"/>
    </source>
</evidence>
<keyword evidence="2" id="KW-1185">Reference proteome</keyword>
<evidence type="ECO:0000313" key="1">
    <source>
        <dbReference type="EMBL" id="KAJ0046429.1"/>
    </source>
</evidence>
<gene>
    <name evidence="1" type="ORF">Pint_06389</name>
</gene>
<comment type="caution">
    <text evidence="1">The sequence shown here is derived from an EMBL/GenBank/DDBJ whole genome shotgun (WGS) entry which is preliminary data.</text>
</comment>
<dbReference type="Proteomes" id="UP001163603">
    <property type="component" value="Chromosome 3"/>
</dbReference>
<reference evidence="2" key="1">
    <citation type="journal article" date="2023" name="G3 (Bethesda)">
        <title>Genome assembly and association tests identify interacting loci associated with vigor, precocity, and sex in interspecific pistachio rootstocks.</title>
        <authorList>
            <person name="Palmer W."/>
            <person name="Jacygrad E."/>
            <person name="Sagayaradj S."/>
            <person name="Cavanaugh K."/>
            <person name="Han R."/>
            <person name="Bertier L."/>
            <person name="Beede B."/>
            <person name="Kafkas S."/>
            <person name="Golino D."/>
            <person name="Preece J."/>
            <person name="Michelmore R."/>
        </authorList>
    </citation>
    <scope>NUCLEOTIDE SEQUENCE [LARGE SCALE GENOMIC DNA]</scope>
</reference>
<organism evidence="1 2">
    <name type="scientific">Pistacia integerrima</name>
    <dbReference type="NCBI Taxonomy" id="434235"/>
    <lineage>
        <taxon>Eukaryota</taxon>
        <taxon>Viridiplantae</taxon>
        <taxon>Streptophyta</taxon>
        <taxon>Embryophyta</taxon>
        <taxon>Tracheophyta</taxon>
        <taxon>Spermatophyta</taxon>
        <taxon>Magnoliopsida</taxon>
        <taxon>eudicotyledons</taxon>
        <taxon>Gunneridae</taxon>
        <taxon>Pentapetalae</taxon>
        <taxon>rosids</taxon>
        <taxon>malvids</taxon>
        <taxon>Sapindales</taxon>
        <taxon>Anacardiaceae</taxon>
        <taxon>Pistacia</taxon>
    </lineage>
</organism>